<dbReference type="Pfam" id="PF23009">
    <property type="entry name" value="UBC_like"/>
    <property type="match status" value="1"/>
</dbReference>
<keyword evidence="7" id="KW-0963">Cytoplasm</keyword>
<dbReference type="Pfam" id="PF22999">
    <property type="entry name" value="LTN1_E3_ligase_6th"/>
    <property type="match status" value="1"/>
</dbReference>
<dbReference type="InterPro" id="IPR001841">
    <property type="entry name" value="Znf_RING"/>
</dbReference>
<evidence type="ECO:0000256" key="10">
    <source>
        <dbReference type="ARBA" id="ARBA00022737"/>
    </source>
</evidence>
<evidence type="ECO:0000256" key="9">
    <source>
        <dbReference type="ARBA" id="ARBA00022723"/>
    </source>
</evidence>
<dbReference type="PROSITE" id="PS50089">
    <property type="entry name" value="ZF_RING_2"/>
    <property type="match status" value="1"/>
</dbReference>
<dbReference type="InterPro" id="IPR039804">
    <property type="entry name" value="RING-CH-C4HC3_LTN1"/>
</dbReference>
<organism evidence="19">
    <name type="scientific">Chaetomium thermophilum (strain DSM 1495 / CBS 144.50 / IMI 039719)</name>
    <name type="common">Thermochaetoides thermophila</name>
    <dbReference type="NCBI Taxonomy" id="759272"/>
    <lineage>
        <taxon>Eukaryota</taxon>
        <taxon>Fungi</taxon>
        <taxon>Dikarya</taxon>
        <taxon>Ascomycota</taxon>
        <taxon>Pezizomycotina</taxon>
        <taxon>Sordariomycetes</taxon>
        <taxon>Sordariomycetidae</taxon>
        <taxon>Sordariales</taxon>
        <taxon>Chaetomiaceae</taxon>
        <taxon>Thermochaetoides</taxon>
    </lineage>
</organism>
<evidence type="ECO:0000256" key="4">
    <source>
        <dbReference type="ARBA" id="ARBA00007997"/>
    </source>
</evidence>
<comment type="pathway">
    <text evidence="3 16">Protein modification; protein ubiquitination.</text>
</comment>
<name>G0S7W4_CHATD</name>
<accession>G0S7W4</accession>
<sequence>MTELSDSLLSEKAAALRKLLDKHVPKQNPLIRVLEGQLSQAGPDSLAIDTLVQQALSSLQSESLSVEDVFPSSTEWMTELSRFFSRPPNPSLSLTSSMSGAYFLAQGGAGSANQALTRDSAGRTVTARMALFTAKLLTSGVQLASLPPEFQLELVYLLLVTASLAGDQLAVGEPEGLWNNSPEALVDMQDFLDLSSAAVEAIVAAAESWRDLDMSGDSLLERLTGFMIRETQGSGPGAFYTAKALSSLFQALVKAHGPPTRLEEWITRLGVMRLAPDTTLAASAFLSGFGGALESSKVVLTLCTRLISEIPGCSAAQPQTLPSLVLLNLTMSVYEAGQVPVETRKQVLALQQMMRWAESPEEIGHQLAAEICKAIARFLPGCKDTYGPFWEQAIEYCFWLWEHAKEAQPEERLPYIHSSLKLMQAFHGTEDPNDDLQEALESHAKDESAGLISLLTLPREAPSSLPGELVDALLSRAVSKIPHTHLTDLSGLYESVSSESKEIQKAAFGLLHRALPAVQEDINLAVILDKKAAQLPDELLSLLLNAPNPDEYSDEDLAQFPAPIRSYLLAWHLVFDAYSKASFRVRSDYTENLRKDKYLDPLLNFLVDVLGHALACALDLDKEGFTAEHIRSYSIDLADSEPAERDMNWLLIHLFYLVLKYIPGLFKMWYFDCPYKQTKNTVQSWMEKFFSPLIISDALDEVVEWASKQEGGDPDTQELVVKVNKTMREITAGYPVDDDAATILLQVPKSYPLDPVEVLSVKRVAVRDDKWQAWLKGIKAVIMFGNCSLVDGLMAFRRNISLALKGQEECAICYSIIAQDKTLPDKKCGTCSHYFHRVCLYKWFQNSGRNTCPLCRNPIDYLGADTKRRRPEHE</sequence>
<dbReference type="InterPro" id="IPR011016">
    <property type="entry name" value="Znf_RING-CH"/>
</dbReference>
<dbReference type="OMA" id="DISKEGM"/>
<evidence type="ECO:0000256" key="16">
    <source>
        <dbReference type="RuleBase" id="RU367090"/>
    </source>
</evidence>
<dbReference type="InterPro" id="IPR016024">
    <property type="entry name" value="ARM-type_fold"/>
</dbReference>
<dbReference type="InterPro" id="IPR054477">
    <property type="entry name" value="LTN1_E3_ligase_6th"/>
</dbReference>
<dbReference type="InterPro" id="IPR054478">
    <property type="entry name" value="LTN1_UBC"/>
</dbReference>
<dbReference type="SUPFAM" id="SSF48371">
    <property type="entry name" value="ARM repeat"/>
    <property type="match status" value="1"/>
</dbReference>
<dbReference type="SMART" id="SM00184">
    <property type="entry name" value="RING"/>
    <property type="match status" value="1"/>
</dbReference>
<proteinExistence type="inferred from homology"/>
<comment type="subunit">
    <text evidence="16">Component of the ribosome quality control complex (RQC).</text>
</comment>
<dbReference type="OrthoDB" id="6108at2759"/>
<dbReference type="GO" id="GO:0005829">
    <property type="term" value="C:cytosol"/>
    <property type="evidence" value="ECO:0007669"/>
    <property type="project" value="UniProtKB-SubCell"/>
</dbReference>
<keyword evidence="8 16" id="KW-0808">Transferase</keyword>
<keyword evidence="10" id="KW-0677">Repeat</keyword>
<evidence type="ECO:0000256" key="5">
    <source>
        <dbReference type="ARBA" id="ARBA00012483"/>
    </source>
</evidence>
<evidence type="ECO:0000259" key="17">
    <source>
        <dbReference type="PROSITE" id="PS50089"/>
    </source>
</evidence>
<comment type="catalytic activity">
    <reaction evidence="1 16">
        <text>S-ubiquitinyl-[E2 ubiquitin-conjugating enzyme]-L-cysteine + [acceptor protein]-L-lysine = [E2 ubiquitin-conjugating enzyme]-L-cysteine + N(6)-ubiquitinyl-[acceptor protein]-L-lysine.</text>
        <dbReference type="EC" id="2.3.2.27"/>
    </reaction>
</comment>
<dbReference type="InterPro" id="IPR013083">
    <property type="entry name" value="Znf_RING/FYVE/PHD"/>
</dbReference>
<dbReference type="PANTHER" id="PTHR12389:SF0">
    <property type="entry name" value="E3 UBIQUITIN-PROTEIN LIGASE LISTERIN"/>
    <property type="match status" value="1"/>
</dbReference>
<dbReference type="STRING" id="759272.G0S7W4"/>
<dbReference type="UniPathway" id="UPA00143"/>
<dbReference type="GO" id="GO:1990112">
    <property type="term" value="C:RQC complex"/>
    <property type="evidence" value="ECO:0007669"/>
    <property type="project" value="UniProtKB-UniRule"/>
</dbReference>
<dbReference type="SMART" id="SM00744">
    <property type="entry name" value="RINGv"/>
    <property type="match status" value="1"/>
</dbReference>
<dbReference type="GO" id="GO:1990116">
    <property type="term" value="P:ribosome-associated ubiquitin-dependent protein catabolic process"/>
    <property type="evidence" value="ECO:0007669"/>
    <property type="project" value="UniProtKB-UniRule"/>
</dbReference>
<protein>
    <recommendedName>
        <fullName evidence="6 16">E3 ubiquitin-protein ligase listerin</fullName>
        <ecNumber evidence="5 16">2.3.2.27</ecNumber>
    </recommendedName>
    <alternativeName>
        <fullName evidence="16">RING-type E3 ubiquitin transferase listerin</fullName>
    </alternativeName>
</protein>
<dbReference type="SUPFAM" id="SSF57850">
    <property type="entry name" value="RING/U-box"/>
    <property type="match status" value="1"/>
</dbReference>
<evidence type="ECO:0000256" key="13">
    <source>
        <dbReference type="ARBA" id="ARBA00022833"/>
    </source>
</evidence>
<dbReference type="GeneID" id="18257760"/>
<gene>
    <name evidence="18" type="ORF">CTHT_0037220</name>
</gene>
<dbReference type="EMBL" id="GL988041">
    <property type="protein sequence ID" value="EGS21851.1"/>
    <property type="molecule type" value="Genomic_DNA"/>
</dbReference>
<dbReference type="InterPro" id="IPR039795">
    <property type="entry name" value="LTN1/Rkr1"/>
</dbReference>
<evidence type="ECO:0000313" key="19">
    <source>
        <dbReference type="Proteomes" id="UP000008066"/>
    </source>
</evidence>
<reference evidence="18 19" key="1">
    <citation type="journal article" date="2011" name="Cell">
        <title>Insight into structure and assembly of the nuclear pore complex by utilizing the genome of a eukaryotic thermophile.</title>
        <authorList>
            <person name="Amlacher S."/>
            <person name="Sarges P."/>
            <person name="Flemming D."/>
            <person name="van Noort V."/>
            <person name="Kunze R."/>
            <person name="Devos D.P."/>
            <person name="Arumugam M."/>
            <person name="Bork P."/>
            <person name="Hurt E."/>
        </authorList>
    </citation>
    <scope>NUCLEOTIDE SEQUENCE [LARGE SCALE GENOMIC DNA]</scope>
    <source>
        <strain evidence="19">DSM 1495 / CBS 144.50 / IMI 039719</strain>
    </source>
</reference>
<comment type="function">
    <text evidence="16">E3 ubiquitin-protein ligase. Component of the ribosome quality control complex (RQC), a ribosome-associated complex that mediates ubiquitination and extraction of incompletely synthesized nascent chains for proteasomal degradation.</text>
</comment>
<comment type="function">
    <text evidence="14">E3 ubiquitin-protein ligase component of the ribosome quality control complex (RQC), a ribosome-associated complex that mediates ubiquitination and extraction of incompletely synthesized nascent chains for proteasomal degradation. Mediates ubiquitination of proteins derived from mRNAs lacking stop codons (non-stop proteins) and other translation arrest products induced by poly-lysine sequences and tandem rare codons. Ubiquitination leads to CDC48 recruitment for extraction and degradation of the incomplete translation product. May indirectly play a role in chromatin function and transcription.</text>
</comment>
<keyword evidence="19" id="KW-1185">Reference proteome</keyword>
<dbReference type="FunFam" id="3.30.40.10:FF:000038">
    <property type="entry name" value="E3 ubiquitin-protein ligase listerin"/>
    <property type="match status" value="1"/>
</dbReference>
<evidence type="ECO:0000256" key="7">
    <source>
        <dbReference type="ARBA" id="ARBA00022490"/>
    </source>
</evidence>
<dbReference type="EC" id="2.3.2.27" evidence="5 16"/>
<dbReference type="RefSeq" id="XP_006694147.1">
    <property type="nucleotide sequence ID" value="XM_006694084.1"/>
</dbReference>
<dbReference type="GO" id="GO:0008270">
    <property type="term" value="F:zinc ion binding"/>
    <property type="evidence" value="ECO:0007669"/>
    <property type="project" value="UniProtKB-KW"/>
</dbReference>
<dbReference type="Pfam" id="PF13639">
    <property type="entry name" value="zf-RING_2"/>
    <property type="match status" value="1"/>
</dbReference>
<evidence type="ECO:0000256" key="3">
    <source>
        <dbReference type="ARBA" id="ARBA00004906"/>
    </source>
</evidence>
<dbReference type="GO" id="GO:0043023">
    <property type="term" value="F:ribosomal large subunit binding"/>
    <property type="evidence" value="ECO:0007669"/>
    <property type="project" value="TreeGrafter"/>
</dbReference>
<evidence type="ECO:0000256" key="1">
    <source>
        <dbReference type="ARBA" id="ARBA00000900"/>
    </source>
</evidence>
<dbReference type="PANTHER" id="PTHR12389">
    <property type="entry name" value="ZINC FINGER PROTEIN 294"/>
    <property type="match status" value="1"/>
</dbReference>
<dbReference type="Gene3D" id="3.30.40.10">
    <property type="entry name" value="Zinc/RING finger domain, C3HC4 (zinc finger)"/>
    <property type="match status" value="1"/>
</dbReference>
<evidence type="ECO:0000256" key="15">
    <source>
        <dbReference type="PROSITE-ProRule" id="PRU00175"/>
    </source>
</evidence>
<keyword evidence="12 16" id="KW-0833">Ubl conjugation pathway</keyword>
<dbReference type="GO" id="GO:0061630">
    <property type="term" value="F:ubiquitin protein ligase activity"/>
    <property type="evidence" value="ECO:0007669"/>
    <property type="project" value="UniProtKB-UniRule"/>
</dbReference>
<dbReference type="GO" id="GO:0016567">
    <property type="term" value="P:protein ubiquitination"/>
    <property type="evidence" value="ECO:0007669"/>
    <property type="project" value="UniProtKB-UniPathway"/>
</dbReference>
<dbReference type="GO" id="GO:0072344">
    <property type="term" value="P:rescue of stalled ribosome"/>
    <property type="evidence" value="ECO:0007669"/>
    <property type="project" value="UniProtKB-UniRule"/>
</dbReference>
<keyword evidence="13 16" id="KW-0862">Zinc</keyword>
<comment type="subcellular location">
    <subcellularLocation>
        <location evidence="2">Cytoplasm</location>
        <location evidence="2">Cytosol</location>
    </subcellularLocation>
</comment>
<dbReference type="CDD" id="cd16491">
    <property type="entry name" value="RING-CH-C4HC3_LTN1"/>
    <property type="match status" value="1"/>
</dbReference>
<dbReference type="Proteomes" id="UP000008066">
    <property type="component" value="Unassembled WGS sequence"/>
</dbReference>
<evidence type="ECO:0000313" key="18">
    <source>
        <dbReference type="EMBL" id="EGS21851.1"/>
    </source>
</evidence>
<dbReference type="HOGENOM" id="CLU_015885_0_0_1"/>
<evidence type="ECO:0000256" key="2">
    <source>
        <dbReference type="ARBA" id="ARBA00004514"/>
    </source>
</evidence>
<evidence type="ECO:0000256" key="12">
    <source>
        <dbReference type="ARBA" id="ARBA00022786"/>
    </source>
</evidence>
<comment type="similarity">
    <text evidence="4 16">Belongs to the LTN1 family.</text>
</comment>
<feature type="domain" description="RING-type" evidence="17">
    <location>
        <begin position="810"/>
        <end position="856"/>
    </location>
</feature>
<evidence type="ECO:0000256" key="8">
    <source>
        <dbReference type="ARBA" id="ARBA00022679"/>
    </source>
</evidence>
<evidence type="ECO:0000256" key="6">
    <source>
        <dbReference type="ARBA" id="ARBA00017157"/>
    </source>
</evidence>
<dbReference type="KEGG" id="cthr:CTHT_0037220"/>
<dbReference type="AlphaFoldDB" id="G0S7W4"/>
<keyword evidence="9 16" id="KW-0479">Metal-binding</keyword>
<keyword evidence="11 15" id="KW-0863">Zinc-finger</keyword>
<dbReference type="SMART" id="SM01197">
    <property type="entry name" value="FANCL_C"/>
    <property type="match status" value="1"/>
</dbReference>
<dbReference type="eggNOG" id="KOG0803">
    <property type="taxonomic scope" value="Eukaryota"/>
</dbReference>
<evidence type="ECO:0000256" key="14">
    <source>
        <dbReference type="ARBA" id="ARBA00055150"/>
    </source>
</evidence>
<evidence type="ECO:0000256" key="11">
    <source>
        <dbReference type="ARBA" id="ARBA00022771"/>
    </source>
</evidence>